<organism evidence="1 2">
    <name type="scientific">Chengkuizengella axinellae</name>
    <dbReference type="NCBI Taxonomy" id="3064388"/>
    <lineage>
        <taxon>Bacteria</taxon>
        <taxon>Bacillati</taxon>
        <taxon>Bacillota</taxon>
        <taxon>Bacilli</taxon>
        <taxon>Bacillales</taxon>
        <taxon>Paenibacillaceae</taxon>
        <taxon>Chengkuizengella</taxon>
    </lineage>
</organism>
<evidence type="ECO:0008006" key="3">
    <source>
        <dbReference type="Google" id="ProtNLM"/>
    </source>
</evidence>
<keyword evidence="2" id="KW-1185">Reference proteome</keyword>
<evidence type="ECO:0000313" key="2">
    <source>
        <dbReference type="Proteomes" id="UP001231941"/>
    </source>
</evidence>
<protein>
    <recommendedName>
        <fullName evidence="3">Tetratricopeptide repeat protein</fullName>
    </recommendedName>
</protein>
<name>A0ABT9IU90_9BACL</name>
<dbReference type="Proteomes" id="UP001231941">
    <property type="component" value="Unassembled WGS sequence"/>
</dbReference>
<gene>
    <name evidence="1" type="ORF">Q5Y73_02235</name>
</gene>
<dbReference type="RefSeq" id="WP_305990213.1">
    <property type="nucleotide sequence ID" value="NZ_JAVAMP010000001.1"/>
</dbReference>
<evidence type="ECO:0000313" key="1">
    <source>
        <dbReference type="EMBL" id="MDP5272914.1"/>
    </source>
</evidence>
<sequence length="146" mass="16725">MNELESLILCGKFQKAEKLFYEQEIEEAVGKLQEIAFDTQNILVYTFVIHLILQRETSKLHLIASELMALPFCFIEGGYSTAFYHAKKAVELSPQDSGLKEFLLFFHEIPDTLLSKEESIDIAIEVVKEIPNSKPASKVLKRYNIK</sequence>
<proteinExistence type="predicted"/>
<accession>A0ABT9IU90</accession>
<reference evidence="1 2" key="1">
    <citation type="submission" date="2023-08" db="EMBL/GenBank/DDBJ databases">
        <authorList>
            <person name="Park J.-S."/>
        </authorList>
    </citation>
    <scope>NUCLEOTIDE SEQUENCE [LARGE SCALE GENOMIC DNA]</scope>
    <source>
        <strain evidence="1 2">2205SS18-9</strain>
    </source>
</reference>
<dbReference type="EMBL" id="JAVAMP010000001">
    <property type="protein sequence ID" value="MDP5272914.1"/>
    <property type="molecule type" value="Genomic_DNA"/>
</dbReference>
<comment type="caution">
    <text evidence="1">The sequence shown here is derived from an EMBL/GenBank/DDBJ whole genome shotgun (WGS) entry which is preliminary data.</text>
</comment>